<dbReference type="RefSeq" id="WP_123041883.1">
    <property type="nucleotide sequence ID" value="NZ_CP033433.1"/>
</dbReference>
<sequence length="78" mass="8323">MDMAAAAPLISFMLAMLLIVSTGTAWFAALHPRFIGRFIQGNEDSNETDAGLYLSIRLGGMALGLIGVFLLFLGDVFA</sequence>
<gene>
    <name evidence="2" type="ORF">EAV92_15170</name>
</gene>
<accession>A0A3G3K210</accession>
<dbReference type="Proteomes" id="UP000269097">
    <property type="component" value="Chromosome"/>
</dbReference>
<organism evidence="2 3">
    <name type="scientific">Cohnella candidum</name>
    <dbReference type="NCBI Taxonomy" id="2674991"/>
    <lineage>
        <taxon>Bacteria</taxon>
        <taxon>Bacillati</taxon>
        <taxon>Bacillota</taxon>
        <taxon>Bacilli</taxon>
        <taxon>Bacillales</taxon>
        <taxon>Paenibacillaceae</taxon>
        <taxon>Cohnella</taxon>
    </lineage>
</organism>
<dbReference type="EMBL" id="CP033433">
    <property type="protein sequence ID" value="AYQ73799.1"/>
    <property type="molecule type" value="Genomic_DNA"/>
</dbReference>
<name>A0A3G3K210_9BACL</name>
<keyword evidence="1" id="KW-0472">Membrane</keyword>
<feature type="transmembrane region" description="Helical" evidence="1">
    <location>
        <begin position="6"/>
        <end position="29"/>
    </location>
</feature>
<keyword evidence="1" id="KW-1133">Transmembrane helix</keyword>
<proteinExistence type="predicted"/>
<dbReference type="KEGG" id="coh:EAV92_15170"/>
<feature type="transmembrane region" description="Helical" evidence="1">
    <location>
        <begin position="50"/>
        <end position="73"/>
    </location>
</feature>
<dbReference type="AlphaFoldDB" id="A0A3G3K210"/>
<evidence type="ECO:0000313" key="3">
    <source>
        <dbReference type="Proteomes" id="UP000269097"/>
    </source>
</evidence>
<protein>
    <submittedName>
        <fullName evidence="2">Uncharacterized protein</fullName>
    </submittedName>
</protein>
<evidence type="ECO:0000256" key="1">
    <source>
        <dbReference type="SAM" id="Phobius"/>
    </source>
</evidence>
<reference evidence="2 3" key="1">
    <citation type="submission" date="2018-10" db="EMBL/GenBank/DDBJ databases">
        <title>Genome Sequence of Cohnella sp.</title>
        <authorList>
            <person name="Srinivasan S."/>
            <person name="Kim M.K."/>
        </authorList>
    </citation>
    <scope>NUCLEOTIDE SEQUENCE [LARGE SCALE GENOMIC DNA]</scope>
    <source>
        <strain evidence="2 3">18JY8-7</strain>
    </source>
</reference>
<keyword evidence="3" id="KW-1185">Reference proteome</keyword>
<evidence type="ECO:0000313" key="2">
    <source>
        <dbReference type="EMBL" id="AYQ73799.1"/>
    </source>
</evidence>
<keyword evidence="1" id="KW-0812">Transmembrane</keyword>